<evidence type="ECO:0000313" key="2">
    <source>
        <dbReference type="Proteomes" id="UP000193920"/>
    </source>
</evidence>
<organism evidence="1 2">
    <name type="scientific">Neocallimastix californiae</name>
    <dbReference type="NCBI Taxonomy" id="1754190"/>
    <lineage>
        <taxon>Eukaryota</taxon>
        <taxon>Fungi</taxon>
        <taxon>Fungi incertae sedis</taxon>
        <taxon>Chytridiomycota</taxon>
        <taxon>Chytridiomycota incertae sedis</taxon>
        <taxon>Neocallimastigomycetes</taxon>
        <taxon>Neocallimastigales</taxon>
        <taxon>Neocallimastigaceae</taxon>
        <taxon>Neocallimastix</taxon>
    </lineage>
</organism>
<comment type="caution">
    <text evidence="1">The sequence shown here is derived from an EMBL/GenBank/DDBJ whole genome shotgun (WGS) entry which is preliminary data.</text>
</comment>
<dbReference type="AlphaFoldDB" id="A0A1Y2B3H9"/>
<protein>
    <submittedName>
        <fullName evidence="1">Uncharacterized protein</fullName>
    </submittedName>
</protein>
<evidence type="ECO:0000313" key="1">
    <source>
        <dbReference type="EMBL" id="ORY29381.1"/>
    </source>
</evidence>
<reference evidence="1 2" key="1">
    <citation type="submission" date="2016-08" db="EMBL/GenBank/DDBJ databases">
        <title>A Parts List for Fungal Cellulosomes Revealed by Comparative Genomics.</title>
        <authorList>
            <consortium name="DOE Joint Genome Institute"/>
            <person name="Haitjema C.H."/>
            <person name="Gilmore S.P."/>
            <person name="Henske J.K."/>
            <person name="Solomon K.V."/>
            <person name="De Groot R."/>
            <person name="Kuo A."/>
            <person name="Mondo S.J."/>
            <person name="Salamov A.A."/>
            <person name="Labutti K."/>
            <person name="Zhao Z."/>
            <person name="Chiniquy J."/>
            <person name="Barry K."/>
            <person name="Brewer H.M."/>
            <person name="Purvine S.O."/>
            <person name="Wright A.T."/>
            <person name="Boxma B."/>
            <person name="Van Alen T."/>
            <person name="Hackstein J.H."/>
            <person name="Baker S.E."/>
            <person name="Grigoriev I.V."/>
            <person name="O'Malley M.A."/>
        </authorList>
    </citation>
    <scope>NUCLEOTIDE SEQUENCE [LARGE SCALE GENOMIC DNA]</scope>
    <source>
        <strain evidence="1 2">G1</strain>
    </source>
</reference>
<dbReference type="OrthoDB" id="10672485at2759"/>
<sequence>MLSQFFDKANAEINISTCTGKTTETSCDGSTPSENPTSYCVQISDKTIYGLDGNGDALCKFVLTPSSVNILKIDGKTVETLNTSDINSDLGKVAIINCNDSNCVQTQGIIKDGTGAYYSITPAENASINDSTYKSVTACTDNSGKLATITREGASPGVEICLSSSKSTPLATGTTYNFLLEDTSLNALTITLTGENSAATNRVLKVGTNYFVFDALYTTVILYSLKSL</sequence>
<gene>
    <name evidence="1" type="ORF">LY90DRAFT_512866</name>
</gene>
<name>A0A1Y2B3H9_9FUNG</name>
<dbReference type="Proteomes" id="UP000193920">
    <property type="component" value="Unassembled WGS sequence"/>
</dbReference>
<keyword evidence="2" id="KW-1185">Reference proteome</keyword>
<dbReference type="EMBL" id="MCOG01000180">
    <property type="protein sequence ID" value="ORY29381.1"/>
    <property type="molecule type" value="Genomic_DNA"/>
</dbReference>
<proteinExistence type="predicted"/>
<accession>A0A1Y2B3H9</accession>